<evidence type="ECO:0000256" key="1">
    <source>
        <dbReference type="ARBA" id="ARBA00004651"/>
    </source>
</evidence>
<evidence type="ECO:0000256" key="6">
    <source>
        <dbReference type="ARBA" id="ARBA00023136"/>
    </source>
</evidence>
<proteinExistence type="inferred from homology"/>
<organism evidence="9 10">
    <name type="scientific">Clostridium chauvoei JF4335</name>
    <dbReference type="NCBI Taxonomy" id="1351755"/>
    <lineage>
        <taxon>Bacteria</taxon>
        <taxon>Bacillati</taxon>
        <taxon>Bacillota</taxon>
        <taxon>Clostridia</taxon>
        <taxon>Eubacteriales</taxon>
        <taxon>Clostridiaceae</taxon>
        <taxon>Clostridium</taxon>
    </lineage>
</organism>
<evidence type="ECO:0000313" key="9">
    <source>
        <dbReference type="EMBL" id="SLK18591.1"/>
    </source>
</evidence>
<sequence>MKKSISNIFCRKSDRALALIAENICRLHEEGIDLLSIMDLLLELPLPRKYLDSIKDTKSSIAQGNTLAESLKVNNTIYPEFFISMIDMGEKSGKLSTILKCLEQYYKKINSIKKTIANALSYPFIIIIAMFLLLIFLALFIIPSFYDVYMSSGSEIPRSCLFIYKFVEFFKENKFIGITYIFCWGIILPSVIFKLIYNLYLKERLLKIPIVKKFNEYIFVSLLSIITNSGVNLSNGLNYCTNSFKSKIIKNKFLMINKKILQGNSLGDSLIDIGGYSKYTIAVIKLGEMGGSMDERLKNLSIYLENEINLYITKWINLIQPMTILCMAGIVLIFIVIFVLPLFDSLLGGIG</sequence>
<feature type="domain" description="Type II secretion system protein GspF" evidence="8">
    <location>
        <begin position="23"/>
        <end position="143"/>
    </location>
</feature>
<dbReference type="GeneID" id="66301836"/>
<dbReference type="Proteomes" id="UP000190476">
    <property type="component" value="Chromosome I"/>
</dbReference>
<dbReference type="STRING" id="1351755.CCH01_15050"/>
<evidence type="ECO:0000256" key="2">
    <source>
        <dbReference type="ARBA" id="ARBA00005745"/>
    </source>
</evidence>
<keyword evidence="6 7" id="KW-0472">Membrane</keyword>
<dbReference type="InterPro" id="IPR042094">
    <property type="entry name" value="T2SS_GspF_sf"/>
</dbReference>
<dbReference type="InterPro" id="IPR003004">
    <property type="entry name" value="GspF/PilC"/>
</dbReference>
<keyword evidence="4 7" id="KW-0812">Transmembrane</keyword>
<dbReference type="Pfam" id="PF00482">
    <property type="entry name" value="T2SSF"/>
    <property type="match status" value="2"/>
</dbReference>
<keyword evidence="5 7" id="KW-1133">Transmembrane helix</keyword>
<keyword evidence="3" id="KW-1003">Cell membrane</keyword>
<evidence type="ECO:0000259" key="8">
    <source>
        <dbReference type="Pfam" id="PF00482"/>
    </source>
</evidence>
<evidence type="ECO:0000313" key="10">
    <source>
        <dbReference type="Proteomes" id="UP000190476"/>
    </source>
</evidence>
<evidence type="ECO:0000256" key="3">
    <source>
        <dbReference type="ARBA" id="ARBA00022475"/>
    </source>
</evidence>
<dbReference type="PRINTS" id="PR00812">
    <property type="entry name" value="BCTERIALGSPF"/>
</dbReference>
<comment type="similarity">
    <text evidence="2">Belongs to the GSP F family.</text>
</comment>
<dbReference type="EMBL" id="LT799839">
    <property type="protein sequence ID" value="SLK18591.1"/>
    <property type="molecule type" value="Genomic_DNA"/>
</dbReference>
<feature type="transmembrane region" description="Helical" evidence="7">
    <location>
        <begin position="175"/>
        <end position="197"/>
    </location>
</feature>
<dbReference type="InterPro" id="IPR018076">
    <property type="entry name" value="T2SS_GspF_dom"/>
</dbReference>
<dbReference type="Gene3D" id="1.20.81.30">
    <property type="entry name" value="Type II secretion system (T2SS), domain F"/>
    <property type="match status" value="2"/>
</dbReference>
<evidence type="ECO:0000256" key="4">
    <source>
        <dbReference type="ARBA" id="ARBA00022692"/>
    </source>
</evidence>
<gene>
    <name evidence="9" type="ORF">CCH01_15050</name>
</gene>
<name>A0A1U6JE24_9CLOT</name>
<dbReference type="AlphaFoldDB" id="A0A1U6JE24"/>
<protein>
    <submittedName>
        <fullName evidence="9">Putative Bacterial type II secretion system protein F</fullName>
    </submittedName>
</protein>
<reference evidence="10" key="1">
    <citation type="submission" date="2017-03" db="EMBL/GenBank/DDBJ databases">
        <authorList>
            <person name="Falquet L."/>
            <person name="Falquet L."/>
        </authorList>
    </citation>
    <scope>NUCLEOTIDE SEQUENCE [LARGE SCALE GENOMIC DNA]</scope>
</reference>
<comment type="subcellular location">
    <subcellularLocation>
        <location evidence="1">Cell membrane</location>
        <topology evidence="1">Multi-pass membrane protein</topology>
    </subcellularLocation>
</comment>
<dbReference type="OrthoDB" id="9805682at2"/>
<feature type="transmembrane region" description="Helical" evidence="7">
    <location>
        <begin position="120"/>
        <end position="142"/>
    </location>
</feature>
<evidence type="ECO:0000256" key="7">
    <source>
        <dbReference type="SAM" id="Phobius"/>
    </source>
</evidence>
<dbReference type="PANTHER" id="PTHR30012">
    <property type="entry name" value="GENERAL SECRETION PATHWAY PROTEIN"/>
    <property type="match status" value="1"/>
</dbReference>
<evidence type="ECO:0000256" key="5">
    <source>
        <dbReference type="ARBA" id="ARBA00022989"/>
    </source>
</evidence>
<feature type="domain" description="Type II secretion system protein GspF" evidence="8">
    <location>
        <begin position="219"/>
        <end position="341"/>
    </location>
</feature>
<dbReference type="RefSeq" id="WP_079481403.1">
    <property type="nucleotide sequence ID" value="NZ_CBML010000006.1"/>
</dbReference>
<dbReference type="PANTHER" id="PTHR30012:SF0">
    <property type="entry name" value="TYPE II SECRETION SYSTEM PROTEIN F-RELATED"/>
    <property type="match status" value="1"/>
</dbReference>
<accession>A0A1U6JE24</accession>
<keyword evidence="10" id="KW-1185">Reference proteome</keyword>
<dbReference type="GO" id="GO:0005886">
    <property type="term" value="C:plasma membrane"/>
    <property type="evidence" value="ECO:0007669"/>
    <property type="project" value="UniProtKB-SubCell"/>
</dbReference>
<feature type="transmembrane region" description="Helical" evidence="7">
    <location>
        <begin position="324"/>
        <end position="343"/>
    </location>
</feature>